<dbReference type="OrthoDB" id="3636259at2759"/>
<dbReference type="InterPro" id="IPR004875">
    <property type="entry name" value="DDE_SF_endonuclease_dom"/>
</dbReference>
<dbReference type="PANTHER" id="PTHR19303">
    <property type="entry name" value="TRANSPOSON"/>
    <property type="match status" value="1"/>
</dbReference>
<feature type="region of interest" description="Disordered" evidence="1">
    <location>
        <begin position="337"/>
        <end position="366"/>
    </location>
</feature>
<dbReference type="GeneID" id="35604912"/>
<evidence type="ECO:0000259" key="2">
    <source>
        <dbReference type="Pfam" id="PF03184"/>
    </source>
</evidence>
<dbReference type="AlphaFoldDB" id="A0A2D3VEA0"/>
<dbReference type="GO" id="GO:0003677">
    <property type="term" value="F:DNA binding"/>
    <property type="evidence" value="ECO:0007669"/>
    <property type="project" value="TreeGrafter"/>
</dbReference>
<accession>A0A2D3VEA0</accession>
<protein>
    <submittedName>
        <fullName evidence="3">Related to transposase</fullName>
    </submittedName>
</protein>
<dbReference type="PANTHER" id="PTHR19303:SF74">
    <property type="entry name" value="POGO TRANSPOSABLE ELEMENT WITH KRAB DOMAIN"/>
    <property type="match status" value="1"/>
</dbReference>
<evidence type="ECO:0000313" key="4">
    <source>
        <dbReference type="Proteomes" id="UP000225277"/>
    </source>
</evidence>
<dbReference type="EMBL" id="FJUY01000019">
    <property type="protein sequence ID" value="CZT24135.1"/>
    <property type="molecule type" value="Genomic_DNA"/>
</dbReference>
<evidence type="ECO:0000256" key="1">
    <source>
        <dbReference type="SAM" id="MobiDB-lite"/>
    </source>
</evidence>
<dbReference type="Proteomes" id="UP000225277">
    <property type="component" value="Unassembled WGS sequence"/>
</dbReference>
<dbReference type="RefSeq" id="XP_023630859.1">
    <property type="nucleotide sequence ID" value="XM_023775091.1"/>
</dbReference>
<organism evidence="3 4">
    <name type="scientific">Ramularia collo-cygni</name>
    <dbReference type="NCBI Taxonomy" id="112498"/>
    <lineage>
        <taxon>Eukaryota</taxon>
        <taxon>Fungi</taxon>
        <taxon>Dikarya</taxon>
        <taxon>Ascomycota</taxon>
        <taxon>Pezizomycotina</taxon>
        <taxon>Dothideomycetes</taxon>
        <taxon>Dothideomycetidae</taxon>
        <taxon>Mycosphaerellales</taxon>
        <taxon>Mycosphaerellaceae</taxon>
        <taxon>Ramularia</taxon>
    </lineage>
</organism>
<dbReference type="GO" id="GO:0005634">
    <property type="term" value="C:nucleus"/>
    <property type="evidence" value="ECO:0007669"/>
    <property type="project" value="TreeGrafter"/>
</dbReference>
<evidence type="ECO:0000313" key="3">
    <source>
        <dbReference type="EMBL" id="CZT24135.1"/>
    </source>
</evidence>
<dbReference type="Pfam" id="PF03184">
    <property type="entry name" value="DDE_1"/>
    <property type="match status" value="1"/>
</dbReference>
<gene>
    <name evidence="3" type="ORF">RCC_09852</name>
</gene>
<dbReference type="Gene3D" id="3.30.420.10">
    <property type="entry name" value="Ribonuclease H-like superfamily/Ribonuclease H"/>
    <property type="match status" value="1"/>
</dbReference>
<dbReference type="InterPro" id="IPR050863">
    <property type="entry name" value="CenT-Element_Derived"/>
</dbReference>
<reference evidence="3 4" key="1">
    <citation type="submission" date="2016-03" db="EMBL/GenBank/DDBJ databases">
        <authorList>
            <person name="Ploux O."/>
        </authorList>
    </citation>
    <scope>NUCLEOTIDE SEQUENCE [LARGE SCALE GENOMIC DNA]</scope>
    <source>
        <strain evidence="3 4">URUG2</strain>
    </source>
</reference>
<keyword evidence="4" id="KW-1185">Reference proteome</keyword>
<name>A0A2D3VEA0_9PEZI</name>
<feature type="domain" description="DDE-1" evidence="2">
    <location>
        <begin position="34"/>
        <end position="201"/>
    </location>
</feature>
<proteinExistence type="predicted"/>
<sequence length="384" mass="42684">MDETGVLLSVLNSLKVLVGSNDLRKHRGAGVQRTLITAIECISADGKCLDPLIIWPAVAHRSTWTVHPTPGWHFACSKTGYTNSEISLYWIKNVFDPQTRECANGSPRVLISDGFGTHESLEILTYCFEHNIILGRLPSHTSHKLQPCDIGVFGPLKTAYREQVELLYRQGSNAISKQHFTLLYSRARQVAVTLRNVRSGWAKAGLFPFNPDRVLGDMPRPVLEPPSSHSVVQSESRVDDLSLPLETPTTATFLSKLRCRVEGSISPLDEDSKLCIQKLANAAEGAFAERALLLDENRVLFEQNNEKTIRQTTKTTVVGKAKIMRYEDIVEAQSKRNERELNKARKKSGESTKKPGRSRGSEAEEAEAQIAAMGLSDYCLVLQL</sequence>
<dbReference type="InterPro" id="IPR036397">
    <property type="entry name" value="RNaseH_sf"/>
</dbReference>
<feature type="compositionally biased region" description="Basic and acidic residues" evidence="1">
    <location>
        <begin position="337"/>
        <end position="353"/>
    </location>
</feature>